<dbReference type="EMBL" id="MU790647">
    <property type="protein sequence ID" value="KAJ3995582.1"/>
    <property type="molecule type" value="Genomic_DNA"/>
</dbReference>
<feature type="compositionally biased region" description="Low complexity" evidence="1">
    <location>
        <begin position="23"/>
        <end position="34"/>
    </location>
</feature>
<comment type="caution">
    <text evidence="2">The sequence shown here is derived from an EMBL/GenBank/DDBJ whole genome shotgun (WGS) entry which is preliminary data.</text>
</comment>
<evidence type="ECO:0000313" key="3">
    <source>
        <dbReference type="Proteomes" id="UP001163828"/>
    </source>
</evidence>
<feature type="compositionally biased region" description="Basic residues" evidence="1">
    <location>
        <begin position="35"/>
        <end position="50"/>
    </location>
</feature>
<keyword evidence="3" id="KW-1185">Reference proteome</keyword>
<gene>
    <name evidence="2" type="ORF">F5050DRAFT_273016</name>
</gene>
<reference evidence="2" key="1">
    <citation type="submission" date="2022-08" db="EMBL/GenBank/DDBJ databases">
        <authorList>
            <consortium name="DOE Joint Genome Institute"/>
            <person name="Min B."/>
            <person name="Riley R."/>
            <person name="Sierra-Patev S."/>
            <person name="Naranjo-Ortiz M."/>
            <person name="Looney B."/>
            <person name="Konkel Z."/>
            <person name="Slot J.C."/>
            <person name="Sakamoto Y."/>
            <person name="Steenwyk J.L."/>
            <person name="Rokas A."/>
            <person name="Carro J."/>
            <person name="Camarero S."/>
            <person name="Ferreira P."/>
            <person name="Molpeceres G."/>
            <person name="Ruiz-Duenas F.J."/>
            <person name="Serrano A."/>
            <person name="Henrissat B."/>
            <person name="Drula E."/>
            <person name="Hughes K.W."/>
            <person name="Mata J.L."/>
            <person name="Ishikawa N.K."/>
            <person name="Vargas-Isla R."/>
            <person name="Ushijima S."/>
            <person name="Smith C.A."/>
            <person name="Ahrendt S."/>
            <person name="Andreopoulos W."/>
            <person name="He G."/>
            <person name="Labutti K."/>
            <person name="Lipzen A."/>
            <person name="Ng V."/>
            <person name="Sandor L."/>
            <person name="Barry K."/>
            <person name="Martinez A.T."/>
            <person name="Xiao Y."/>
            <person name="Gibbons J.G."/>
            <person name="Terashima K."/>
            <person name="Hibbett D.S."/>
            <person name="Grigoriev I.V."/>
        </authorList>
    </citation>
    <scope>NUCLEOTIDE SEQUENCE</scope>
    <source>
        <strain evidence="2">TFB10827</strain>
    </source>
</reference>
<feature type="compositionally biased region" description="Low complexity" evidence="1">
    <location>
        <begin position="351"/>
        <end position="360"/>
    </location>
</feature>
<name>A0ABQ8QAL3_9AGAR</name>
<feature type="compositionally biased region" description="Acidic residues" evidence="1">
    <location>
        <begin position="54"/>
        <end position="81"/>
    </location>
</feature>
<accession>A0ABQ8QAL3</accession>
<evidence type="ECO:0000313" key="2">
    <source>
        <dbReference type="EMBL" id="KAJ3995582.1"/>
    </source>
</evidence>
<protein>
    <submittedName>
        <fullName evidence="2">Uncharacterized protein</fullName>
    </submittedName>
</protein>
<feature type="region of interest" description="Disordered" evidence="1">
    <location>
        <begin position="276"/>
        <end position="315"/>
    </location>
</feature>
<proteinExistence type="predicted"/>
<sequence length="432" mass="45325">MTASGAPVTLDPNGKGKVKSKSKGSAESAGAGSKSRSKNGKGRRKKRRRSSSPEDVDDEEGESEAESAEIASSDEEDDADEASAVSNLLSLRANASGLKGAPTLVAPLHHNLTSYTPSLGSMASTATVVGSVSGWGYPSSSSSSTFTPNGNTITGSKPYFSPFQTSFNPHKSYSSMFTPNGVNNPMPQFSLSKAYSSGTTPYEASISASADHADGIPDAADLHNGYHHNGIGHVQNTVSNVRSVNEMSDSEQLGAFQSDMAMSSLRSTSSALRSTNGLEGLNGSNGLDLDKGAVGRTHSLTPPSRLGSEGRENRDRVMNLDPTLAAMDMQSKHAVINKASESPTNDIDAINASSESNSNSPLVCDSTSTPTPVHKPTSVTSIGSQNAEQGAANFVDSDFQSNRQTYMSPMESNGTEPRTTLRPVESEKDWRM</sequence>
<feature type="compositionally biased region" description="Polar residues" evidence="1">
    <location>
        <begin position="365"/>
        <end position="388"/>
    </location>
</feature>
<evidence type="ECO:0000256" key="1">
    <source>
        <dbReference type="SAM" id="MobiDB-lite"/>
    </source>
</evidence>
<feature type="compositionally biased region" description="Low complexity" evidence="1">
    <location>
        <begin position="276"/>
        <end position="287"/>
    </location>
</feature>
<dbReference type="Proteomes" id="UP001163828">
    <property type="component" value="Unassembled WGS sequence"/>
</dbReference>
<organism evidence="2 3">
    <name type="scientific">Lentinula boryana</name>
    <dbReference type="NCBI Taxonomy" id="40481"/>
    <lineage>
        <taxon>Eukaryota</taxon>
        <taxon>Fungi</taxon>
        <taxon>Dikarya</taxon>
        <taxon>Basidiomycota</taxon>
        <taxon>Agaricomycotina</taxon>
        <taxon>Agaricomycetes</taxon>
        <taxon>Agaricomycetidae</taxon>
        <taxon>Agaricales</taxon>
        <taxon>Marasmiineae</taxon>
        <taxon>Omphalotaceae</taxon>
        <taxon>Lentinula</taxon>
    </lineage>
</organism>
<feature type="region of interest" description="Disordered" evidence="1">
    <location>
        <begin position="1"/>
        <end position="82"/>
    </location>
</feature>
<feature type="compositionally biased region" description="Polar residues" evidence="1">
    <location>
        <begin position="398"/>
        <end position="418"/>
    </location>
</feature>
<feature type="region of interest" description="Disordered" evidence="1">
    <location>
        <begin position="338"/>
        <end position="432"/>
    </location>
</feature>